<gene>
    <name evidence="1" type="ORF">IWQ57_001244</name>
</gene>
<evidence type="ECO:0000313" key="2">
    <source>
        <dbReference type="Proteomes" id="UP001140234"/>
    </source>
</evidence>
<evidence type="ECO:0000313" key="1">
    <source>
        <dbReference type="EMBL" id="KAJ2773548.1"/>
    </source>
</evidence>
<accession>A0ACC1K4Z6</accession>
<protein>
    <submittedName>
        <fullName evidence="1">Uncharacterized protein</fullName>
    </submittedName>
</protein>
<keyword evidence="2" id="KW-1185">Reference proteome</keyword>
<proteinExistence type="predicted"/>
<sequence>MASGDPGLPGDDNSPDLPRRKATKRTHRAYVEEPLYLLPAHYTLLQDSTYELLRGLAGLSAAVEDDPLYFDQLLAAAVNVKHAFDLGRMDVINGTIRPRNTSLCHECITTVSSVWRSGPEGPRTLCNACGLRFYKQSQRRALEARRREIRETGGTAVAAPQGTTPDSSNTELPQAGADSAMEDAVMDDAVVAVATAVAAVMGDSQPHMSPEPTRPSITNLLDLARRQRAIQRQAADRVSQVARFVLRQHARRQTPAPLVVGISGPQGSGKTTMVRLLAEHLAARHVRAVGFSLDDLYLPAAEQERVAQAGNRLLRFRGQPGTHDVELGRQTLAALARNQEPTALPAYDKSLRGGRGDRVAPRQWSQPPVDVVLFEGWCLGFRELDAAELGRFLGGVRGSDSPLFKHSRGFSDAELAEVNANLGAYERALYPLIDAWVWLRVTDVDLVFRWRKEQEDALAASGRPSLSDAQLEDFVARFMPGYEMALPKLDARGFVSSGRLPGPATLRLHLDPDRNVVATDHMP</sequence>
<dbReference type="Proteomes" id="UP001140234">
    <property type="component" value="Unassembled WGS sequence"/>
</dbReference>
<organism evidence="1 2">
    <name type="scientific">Coemansia nantahalensis</name>
    <dbReference type="NCBI Taxonomy" id="2789366"/>
    <lineage>
        <taxon>Eukaryota</taxon>
        <taxon>Fungi</taxon>
        <taxon>Fungi incertae sedis</taxon>
        <taxon>Zoopagomycota</taxon>
        <taxon>Kickxellomycotina</taxon>
        <taxon>Kickxellomycetes</taxon>
        <taxon>Kickxellales</taxon>
        <taxon>Kickxellaceae</taxon>
        <taxon>Coemansia</taxon>
    </lineage>
</organism>
<reference evidence="1" key="1">
    <citation type="submission" date="2022-07" db="EMBL/GenBank/DDBJ databases">
        <title>Phylogenomic reconstructions and comparative analyses of Kickxellomycotina fungi.</title>
        <authorList>
            <person name="Reynolds N.K."/>
            <person name="Stajich J.E."/>
            <person name="Barry K."/>
            <person name="Grigoriev I.V."/>
            <person name="Crous P."/>
            <person name="Smith M.E."/>
        </authorList>
    </citation>
    <scope>NUCLEOTIDE SEQUENCE</scope>
    <source>
        <strain evidence="1">CBS 109366</strain>
    </source>
</reference>
<name>A0ACC1K4Z6_9FUNG</name>
<dbReference type="EMBL" id="JANBUJ010000210">
    <property type="protein sequence ID" value="KAJ2773548.1"/>
    <property type="molecule type" value="Genomic_DNA"/>
</dbReference>
<comment type="caution">
    <text evidence="1">The sequence shown here is derived from an EMBL/GenBank/DDBJ whole genome shotgun (WGS) entry which is preliminary data.</text>
</comment>